<evidence type="ECO:0000256" key="2">
    <source>
        <dbReference type="ARBA" id="ARBA00007776"/>
    </source>
</evidence>
<dbReference type="EMBL" id="JARQDV010000001">
    <property type="protein sequence ID" value="MDT2963486.1"/>
    <property type="molecule type" value="Genomic_DNA"/>
</dbReference>
<dbReference type="Proteomes" id="UP001268896">
    <property type="component" value="Unassembled WGS sequence"/>
</dbReference>
<dbReference type="Proteomes" id="UP000286288">
    <property type="component" value="Unassembled WGS sequence"/>
</dbReference>
<proteinExistence type="inferred from homology"/>
<protein>
    <submittedName>
        <fullName evidence="11">Rod shape-determining protein MreD</fullName>
    </submittedName>
</protein>
<gene>
    <name evidence="11" type="primary">mreD</name>
    <name evidence="11" type="ORF">DW084_16555</name>
    <name evidence="9" type="ORF">P7I32_02640</name>
    <name evidence="10" type="ORF">P7I34_15120</name>
</gene>
<evidence type="ECO:0000256" key="1">
    <source>
        <dbReference type="ARBA" id="ARBA00004651"/>
    </source>
</evidence>
<keyword evidence="4 8" id="KW-0812">Transmembrane</keyword>
<feature type="transmembrane region" description="Helical" evidence="8">
    <location>
        <begin position="108"/>
        <end position="131"/>
    </location>
</feature>
<evidence type="ECO:0000256" key="6">
    <source>
        <dbReference type="ARBA" id="ARBA00022989"/>
    </source>
</evidence>
<keyword evidence="5" id="KW-0133">Cell shape</keyword>
<evidence type="ECO:0000256" key="3">
    <source>
        <dbReference type="ARBA" id="ARBA00022475"/>
    </source>
</evidence>
<evidence type="ECO:0000256" key="5">
    <source>
        <dbReference type="ARBA" id="ARBA00022960"/>
    </source>
</evidence>
<comment type="subcellular location">
    <subcellularLocation>
        <location evidence="1">Cell membrane</location>
        <topology evidence="1">Multi-pass membrane protein</topology>
    </subcellularLocation>
</comment>
<evidence type="ECO:0000256" key="8">
    <source>
        <dbReference type="SAM" id="Phobius"/>
    </source>
</evidence>
<sequence length="169" mass="19356">MKKHDYIKYLAAGVFFLMMLADGQLTRFLEKWTQDNYIASAHLLLIALLCGAKYLPKNFLITTALVIGCLYDVYYVGVIGIYTVAFPLIVWIMYILKNTLYQNVFTMFFGMIIFVTSLEVVTLGVQLLFKIASVSTSFFVSRFLAPTLLLNIILFILLVVPFMKLFKDE</sequence>
<evidence type="ECO:0000256" key="7">
    <source>
        <dbReference type="ARBA" id="ARBA00023136"/>
    </source>
</evidence>
<dbReference type="InterPro" id="IPR007227">
    <property type="entry name" value="Cell_shape_determining_MreD"/>
</dbReference>
<feature type="transmembrane region" description="Helical" evidence="8">
    <location>
        <begin position="143"/>
        <end position="163"/>
    </location>
</feature>
<reference evidence="9 13" key="2">
    <citation type="submission" date="2023-03" db="EMBL/GenBank/DDBJ databases">
        <authorList>
            <person name="Shen W."/>
            <person name="Cai J."/>
        </authorList>
    </citation>
    <scope>NUCLEOTIDE SEQUENCE [LARGE SCALE GENOMIC DNA]</scope>
    <source>
        <strain evidence="10 13">B516</strain>
        <strain evidence="9">K72-2</strain>
    </source>
</reference>
<feature type="transmembrane region" description="Helical" evidence="8">
    <location>
        <begin position="37"/>
        <end position="55"/>
    </location>
</feature>
<feature type="transmembrane region" description="Helical" evidence="8">
    <location>
        <begin position="6"/>
        <end position="25"/>
    </location>
</feature>
<keyword evidence="6 8" id="KW-1133">Transmembrane helix</keyword>
<dbReference type="RefSeq" id="WP_005230239.1">
    <property type="nucleotide sequence ID" value="NZ_BAAAXK010000007.1"/>
</dbReference>
<evidence type="ECO:0000313" key="12">
    <source>
        <dbReference type="Proteomes" id="UP000286288"/>
    </source>
</evidence>
<accession>A0A1L8SJ51</accession>
<dbReference type="OrthoDB" id="2148512at2"/>
<reference evidence="11 12" key="1">
    <citation type="submission" date="2018-08" db="EMBL/GenBank/DDBJ databases">
        <title>A genome reference for cultivated species of the human gut microbiota.</title>
        <authorList>
            <person name="Zou Y."/>
            <person name="Xue W."/>
            <person name="Luo G."/>
        </authorList>
    </citation>
    <scope>NUCLEOTIDE SEQUENCE [LARGE SCALE GENOMIC DNA]</scope>
    <source>
        <strain evidence="11 12">AF48-16</strain>
    </source>
</reference>
<comment type="caution">
    <text evidence="11">The sequence shown here is derived from an EMBL/GenBank/DDBJ whole genome shotgun (WGS) entry which is preliminary data.</text>
</comment>
<organism evidence="11 12">
    <name type="scientific">Enterococcus casseliflavus</name>
    <name type="common">Enterococcus flavescens</name>
    <dbReference type="NCBI Taxonomy" id="37734"/>
    <lineage>
        <taxon>Bacteria</taxon>
        <taxon>Bacillati</taxon>
        <taxon>Bacillota</taxon>
        <taxon>Bacilli</taxon>
        <taxon>Lactobacillales</taxon>
        <taxon>Enterococcaceae</taxon>
        <taxon>Enterococcus</taxon>
    </lineage>
</organism>
<evidence type="ECO:0000313" key="10">
    <source>
        <dbReference type="EMBL" id="MDT2984003.1"/>
    </source>
</evidence>
<evidence type="ECO:0000256" key="4">
    <source>
        <dbReference type="ARBA" id="ARBA00022692"/>
    </source>
</evidence>
<dbReference type="EMBL" id="QRMZ01000030">
    <property type="protein sequence ID" value="RHK04084.1"/>
    <property type="molecule type" value="Genomic_DNA"/>
</dbReference>
<feature type="transmembrane region" description="Helical" evidence="8">
    <location>
        <begin position="75"/>
        <end position="96"/>
    </location>
</feature>
<evidence type="ECO:0000313" key="9">
    <source>
        <dbReference type="EMBL" id="MDT2963486.1"/>
    </source>
</evidence>
<dbReference type="GO" id="GO:0005886">
    <property type="term" value="C:plasma membrane"/>
    <property type="evidence" value="ECO:0007669"/>
    <property type="project" value="UniProtKB-SubCell"/>
</dbReference>
<keyword evidence="3" id="KW-1003">Cell membrane</keyword>
<dbReference type="NCBIfam" id="TIGR03426">
    <property type="entry name" value="shape_MreD"/>
    <property type="match status" value="1"/>
</dbReference>
<comment type="similarity">
    <text evidence="2">Belongs to the MreD family.</text>
</comment>
<name>A0A1L8SJ51_ENTCA</name>
<dbReference type="Pfam" id="PF04093">
    <property type="entry name" value="MreD"/>
    <property type="match status" value="1"/>
</dbReference>
<dbReference type="Proteomes" id="UP001253851">
    <property type="component" value="Unassembled WGS sequence"/>
</dbReference>
<dbReference type="GO" id="GO:0008360">
    <property type="term" value="P:regulation of cell shape"/>
    <property type="evidence" value="ECO:0007669"/>
    <property type="project" value="UniProtKB-KW"/>
</dbReference>
<keyword evidence="7 8" id="KW-0472">Membrane</keyword>
<evidence type="ECO:0000313" key="13">
    <source>
        <dbReference type="Proteomes" id="UP001253851"/>
    </source>
</evidence>
<evidence type="ECO:0000313" key="11">
    <source>
        <dbReference type="EMBL" id="RHK04084.1"/>
    </source>
</evidence>
<dbReference type="EMBL" id="JARQDZ010000011">
    <property type="protein sequence ID" value="MDT2984003.1"/>
    <property type="molecule type" value="Genomic_DNA"/>
</dbReference>
<dbReference type="AlphaFoldDB" id="A0A1L8SJ51"/>